<name>A0ABD1N4Y5_9FABA</name>
<dbReference type="EMBL" id="JBGMDY010000002">
    <property type="protein sequence ID" value="KAL2343162.1"/>
    <property type="molecule type" value="Genomic_DNA"/>
</dbReference>
<proteinExistence type="predicted"/>
<keyword evidence="1" id="KW-0812">Transmembrane</keyword>
<gene>
    <name evidence="2" type="ORF">Fmac_004447</name>
</gene>
<keyword evidence="1" id="KW-0472">Membrane</keyword>
<accession>A0ABD1N4Y5</accession>
<keyword evidence="1" id="KW-1133">Transmembrane helix</keyword>
<evidence type="ECO:0000256" key="1">
    <source>
        <dbReference type="SAM" id="Phobius"/>
    </source>
</evidence>
<protein>
    <submittedName>
        <fullName evidence="2">Uncharacterized protein</fullName>
    </submittedName>
</protein>
<keyword evidence="3" id="KW-1185">Reference proteome</keyword>
<comment type="caution">
    <text evidence="2">The sequence shown here is derived from an EMBL/GenBank/DDBJ whole genome shotgun (WGS) entry which is preliminary data.</text>
</comment>
<evidence type="ECO:0000313" key="3">
    <source>
        <dbReference type="Proteomes" id="UP001603857"/>
    </source>
</evidence>
<dbReference type="AlphaFoldDB" id="A0ABD1N4Y5"/>
<feature type="transmembrane region" description="Helical" evidence="1">
    <location>
        <begin position="12"/>
        <end position="32"/>
    </location>
</feature>
<reference evidence="2 3" key="1">
    <citation type="submission" date="2024-08" db="EMBL/GenBank/DDBJ databases">
        <title>Insights into the chromosomal genome structure of Flemingia macrophylla.</title>
        <authorList>
            <person name="Ding Y."/>
            <person name="Zhao Y."/>
            <person name="Bi W."/>
            <person name="Wu M."/>
            <person name="Zhao G."/>
            <person name="Gong Y."/>
            <person name="Li W."/>
            <person name="Zhang P."/>
        </authorList>
    </citation>
    <scope>NUCLEOTIDE SEQUENCE [LARGE SCALE GENOMIC DNA]</scope>
    <source>
        <strain evidence="2">DYQJB</strain>
        <tissue evidence="2">Leaf</tissue>
    </source>
</reference>
<organism evidence="2 3">
    <name type="scientific">Flemingia macrophylla</name>
    <dbReference type="NCBI Taxonomy" id="520843"/>
    <lineage>
        <taxon>Eukaryota</taxon>
        <taxon>Viridiplantae</taxon>
        <taxon>Streptophyta</taxon>
        <taxon>Embryophyta</taxon>
        <taxon>Tracheophyta</taxon>
        <taxon>Spermatophyta</taxon>
        <taxon>Magnoliopsida</taxon>
        <taxon>eudicotyledons</taxon>
        <taxon>Gunneridae</taxon>
        <taxon>Pentapetalae</taxon>
        <taxon>rosids</taxon>
        <taxon>fabids</taxon>
        <taxon>Fabales</taxon>
        <taxon>Fabaceae</taxon>
        <taxon>Papilionoideae</taxon>
        <taxon>50 kb inversion clade</taxon>
        <taxon>NPAAA clade</taxon>
        <taxon>indigoferoid/millettioid clade</taxon>
        <taxon>Phaseoleae</taxon>
        <taxon>Flemingia</taxon>
    </lineage>
</organism>
<sequence length="78" mass="9432">MNNRQMLCKLKFFLKIYGPFSINIIFFCYYSYVSHIVLEIAYIETETKERKPYITFMANFAKPGKLFYSQLSNPFYRT</sequence>
<dbReference type="Proteomes" id="UP001603857">
    <property type="component" value="Unassembled WGS sequence"/>
</dbReference>
<evidence type="ECO:0000313" key="2">
    <source>
        <dbReference type="EMBL" id="KAL2343162.1"/>
    </source>
</evidence>